<keyword evidence="2" id="KW-0645">Protease</keyword>
<dbReference type="Proteomes" id="UP000041247">
    <property type="component" value="Unassembled WGS sequence"/>
</dbReference>
<dbReference type="InterPro" id="IPR029055">
    <property type="entry name" value="Ntn_hydrolases_N"/>
</dbReference>
<dbReference type="GO" id="GO:0051603">
    <property type="term" value="P:proteolysis involved in protein catabolic process"/>
    <property type="evidence" value="ECO:0007669"/>
    <property type="project" value="InterPro"/>
</dbReference>
<reference evidence="2 3" key="1">
    <citation type="submission" date="2015-07" db="EMBL/GenBank/DDBJ databases">
        <authorList>
            <person name="Noorani M."/>
        </authorList>
    </citation>
    <scope>NUCLEOTIDE SEQUENCE [LARGE SCALE GENOMIC DNA]</scope>
    <source>
        <strain evidence="2">LMG728</strain>
    </source>
</reference>
<dbReference type="Gene3D" id="3.60.20.10">
    <property type="entry name" value="Glutamine Phosphoribosylpyrophosphate, subunit 1, domain 1"/>
    <property type="match status" value="1"/>
</dbReference>
<dbReference type="RefSeq" id="WP_053836317.1">
    <property type="nucleotide sequence ID" value="NZ_CP076250.1"/>
</dbReference>
<accession>A0A0K2ZN49</accession>
<dbReference type="AlphaFoldDB" id="A0A0K2ZN49"/>
<dbReference type="InterPro" id="IPR001353">
    <property type="entry name" value="Proteasome_sua/b"/>
</dbReference>
<dbReference type="InterPro" id="IPR016545">
    <property type="entry name" value="UCP009120_prtse"/>
</dbReference>
<organism evidence="2 3">
    <name type="scientific">Xanthomonas graminis pv. poae</name>
    <dbReference type="NCBI Taxonomy" id="227946"/>
    <lineage>
        <taxon>Bacteria</taxon>
        <taxon>Pseudomonadati</taxon>
        <taxon>Pseudomonadota</taxon>
        <taxon>Gammaproteobacteria</taxon>
        <taxon>Lysobacterales</taxon>
        <taxon>Lysobacteraceae</taxon>
        <taxon>Xanthomonas</taxon>
        <taxon>Xanthomonas translucens group</taxon>
        <taxon>Xanthomonas graminis</taxon>
    </lineage>
</organism>
<sequence length="279" mass="31073">MTYCVGIEVDEGLVFAADTRTNASLDDVRVHRKLHVFEYPGQAVFALMSAGNLATTQLAISKLQRDADDPDAPRSLRSFKHLFEVAEYVGEVLVSSQVKLSDQSQHSGVSVQSTLILGGQIAGERPGLYMIYPLGNAIATSPETPYLQIGESKYGKPILDRIIRPEMQLEDAARTALVSLDSTIRSNLSVGMPIDVALIRRNDLRVTERLRLEADTPLYSEIHDTWSRKLEHAVRTLPRFPWEPAMTSESETDNRGNLPPLPPRRVPARRDPEDQSSQQ</sequence>
<dbReference type="PIRSF" id="PIRSF009120">
    <property type="entry name" value="UCP009120_prtse"/>
    <property type="match status" value="1"/>
</dbReference>
<proteinExistence type="predicted"/>
<dbReference type="GO" id="GO:0005839">
    <property type="term" value="C:proteasome core complex"/>
    <property type="evidence" value="ECO:0007669"/>
    <property type="project" value="InterPro"/>
</dbReference>
<keyword evidence="2" id="KW-0647">Proteasome</keyword>
<evidence type="ECO:0000256" key="1">
    <source>
        <dbReference type="SAM" id="MobiDB-lite"/>
    </source>
</evidence>
<keyword evidence="2" id="KW-0378">Hydrolase</keyword>
<gene>
    <name evidence="2" type="ORF">XTPLMG728_0949</name>
</gene>
<dbReference type="SUPFAM" id="SSF56235">
    <property type="entry name" value="N-terminal nucleophile aminohydrolases (Ntn hydrolases)"/>
    <property type="match status" value="1"/>
</dbReference>
<feature type="region of interest" description="Disordered" evidence="1">
    <location>
        <begin position="244"/>
        <end position="279"/>
    </location>
</feature>
<dbReference type="EMBL" id="CXOK01000025">
    <property type="protein sequence ID" value="CTP85649.1"/>
    <property type="molecule type" value="Genomic_DNA"/>
</dbReference>
<dbReference type="GO" id="GO:0008233">
    <property type="term" value="F:peptidase activity"/>
    <property type="evidence" value="ECO:0007669"/>
    <property type="project" value="UniProtKB-KW"/>
</dbReference>
<dbReference type="Pfam" id="PF00227">
    <property type="entry name" value="Proteasome"/>
    <property type="match status" value="1"/>
</dbReference>
<evidence type="ECO:0000313" key="3">
    <source>
        <dbReference type="Proteomes" id="UP000041247"/>
    </source>
</evidence>
<evidence type="ECO:0000313" key="2">
    <source>
        <dbReference type="EMBL" id="CTP85649.1"/>
    </source>
</evidence>
<protein>
    <submittedName>
        <fullName evidence="2">Putative proteasome-type protease</fullName>
    </submittedName>
</protein>
<name>A0A0K2ZN49_9XANT</name>